<proteinExistence type="predicted"/>
<evidence type="ECO:0000313" key="2">
    <source>
        <dbReference type="Proteomes" id="UP000823775"/>
    </source>
</evidence>
<keyword evidence="2" id="KW-1185">Reference proteome</keyword>
<dbReference type="EMBL" id="JACEIK010000237">
    <property type="protein sequence ID" value="MCD7453060.1"/>
    <property type="molecule type" value="Genomic_DNA"/>
</dbReference>
<accession>A0ABS8S1T1</accession>
<reference evidence="1 2" key="1">
    <citation type="journal article" date="2021" name="BMC Genomics">
        <title>Datura genome reveals duplications of psychoactive alkaloid biosynthetic genes and high mutation rate following tissue culture.</title>
        <authorList>
            <person name="Rajewski A."/>
            <person name="Carter-House D."/>
            <person name="Stajich J."/>
            <person name="Litt A."/>
        </authorList>
    </citation>
    <scope>NUCLEOTIDE SEQUENCE [LARGE SCALE GENOMIC DNA]</scope>
    <source>
        <strain evidence="1">AR-01</strain>
    </source>
</reference>
<organism evidence="1 2">
    <name type="scientific">Datura stramonium</name>
    <name type="common">Jimsonweed</name>
    <name type="synonym">Common thornapple</name>
    <dbReference type="NCBI Taxonomy" id="4076"/>
    <lineage>
        <taxon>Eukaryota</taxon>
        <taxon>Viridiplantae</taxon>
        <taxon>Streptophyta</taxon>
        <taxon>Embryophyta</taxon>
        <taxon>Tracheophyta</taxon>
        <taxon>Spermatophyta</taxon>
        <taxon>Magnoliopsida</taxon>
        <taxon>eudicotyledons</taxon>
        <taxon>Gunneridae</taxon>
        <taxon>Pentapetalae</taxon>
        <taxon>asterids</taxon>
        <taxon>lamiids</taxon>
        <taxon>Solanales</taxon>
        <taxon>Solanaceae</taxon>
        <taxon>Solanoideae</taxon>
        <taxon>Datureae</taxon>
        <taxon>Datura</taxon>
    </lineage>
</organism>
<name>A0ABS8S1T1_DATST</name>
<evidence type="ECO:0008006" key="3">
    <source>
        <dbReference type="Google" id="ProtNLM"/>
    </source>
</evidence>
<dbReference type="Proteomes" id="UP000823775">
    <property type="component" value="Unassembled WGS sequence"/>
</dbReference>
<protein>
    <recommendedName>
        <fullName evidence="3">RNase H type-1 domain-containing protein</fullName>
    </recommendedName>
</protein>
<comment type="caution">
    <text evidence="1">The sequence shown here is derived from an EMBL/GenBank/DDBJ whole genome shotgun (WGS) entry which is preliminary data.</text>
</comment>
<gene>
    <name evidence="1" type="ORF">HAX54_019492</name>
</gene>
<sequence>MDSFQAQDQQELASRLAIVAATWLKPGLLSLAFNGVYVMVSPTYIIMEADSLSIISMLNGISKSTWHMMEVILKTQNYINMANIRIQHCFREANQETAVLYTPFAVGSCGGGELDELYELWNCYSIRGNFRVSNWKFLCNSILVDSFGVQ</sequence>
<evidence type="ECO:0000313" key="1">
    <source>
        <dbReference type="EMBL" id="MCD7453060.1"/>
    </source>
</evidence>